<dbReference type="EMBL" id="CP017581">
    <property type="protein sequence ID" value="ARF50043.1"/>
    <property type="molecule type" value="Genomic_DNA"/>
</dbReference>
<feature type="domain" description="Bro-N" evidence="1">
    <location>
        <begin position="1"/>
        <end position="115"/>
    </location>
</feature>
<dbReference type="Proteomes" id="UP000192380">
    <property type="component" value="Chromosome"/>
</dbReference>
<name>A0ABN4Z5X3_PANSE</name>
<accession>A0ABN4Z5X3</accession>
<evidence type="ECO:0000259" key="1">
    <source>
        <dbReference type="PROSITE" id="PS51750"/>
    </source>
</evidence>
<dbReference type="PROSITE" id="PS51750">
    <property type="entry name" value="BRO_N"/>
    <property type="match status" value="1"/>
</dbReference>
<proteinExistence type="predicted"/>
<protein>
    <submittedName>
        <fullName evidence="2">Antirepressor</fullName>
    </submittedName>
</protein>
<organism evidence="2 3">
    <name type="scientific">Pantoea stewartii subsp. stewartii DC283</name>
    <dbReference type="NCBI Taxonomy" id="660596"/>
    <lineage>
        <taxon>Bacteria</taxon>
        <taxon>Pseudomonadati</taxon>
        <taxon>Pseudomonadota</taxon>
        <taxon>Gammaproteobacteria</taxon>
        <taxon>Enterobacterales</taxon>
        <taxon>Erwiniaceae</taxon>
        <taxon>Pantoea</taxon>
    </lineage>
</organism>
<dbReference type="RefSeq" id="WP_044242079.1">
    <property type="nucleotide sequence ID" value="NZ_AHIE01000017.1"/>
</dbReference>
<gene>
    <name evidence="2" type="ORF">DSJ_12270</name>
</gene>
<reference evidence="2 3" key="1">
    <citation type="submission" date="2016-10" db="EMBL/GenBank/DDBJ databases">
        <title>Complete Genome Assembly of Pantoea stewartii subsp. stewartii DC283, a Corn Pathogen.</title>
        <authorList>
            <person name="Duong D.A."/>
            <person name="Stevens A.M."/>
            <person name="Jensen R.V."/>
        </authorList>
    </citation>
    <scope>NUCLEOTIDE SEQUENCE [LARGE SCALE GENOMIC DNA]</scope>
    <source>
        <strain evidence="2 3">DC283</strain>
    </source>
</reference>
<dbReference type="InterPro" id="IPR003497">
    <property type="entry name" value="BRO_N_domain"/>
</dbReference>
<sequence>MKSIIKHFEFKSSEGHVVSLEAASFKGKPVFLAIDLAKALGYSNPSDALTKHCKSLIKLNYSESREFGFGDNPRGVQLAGQSDLFRLIMRSSLPSAERLQDWVCEEVLPELMEKGSYSVIKEAPTSGLKEYRLAKAQQLQAQALQNNIASARDLMAMFPRLGDAANQVIVATLVNPLIGQEIVPLPVLEQHYYTAKEAADQIGGGATANKIGRLSTKHNLKTEQYGKYFLDKSKYSDKQVEAFRYNAQGVKALRHLIHGADVA</sequence>
<dbReference type="Pfam" id="PF02498">
    <property type="entry name" value="Bro-N"/>
    <property type="match status" value="1"/>
</dbReference>
<evidence type="ECO:0000313" key="2">
    <source>
        <dbReference type="EMBL" id="ARF50043.1"/>
    </source>
</evidence>
<dbReference type="PANTHER" id="PTHR36180">
    <property type="entry name" value="DNA-BINDING PROTEIN-RELATED-RELATED"/>
    <property type="match status" value="1"/>
</dbReference>
<dbReference type="SMART" id="SM01040">
    <property type="entry name" value="Bro-N"/>
    <property type="match status" value="1"/>
</dbReference>
<evidence type="ECO:0000313" key="3">
    <source>
        <dbReference type="Proteomes" id="UP000192380"/>
    </source>
</evidence>
<keyword evidence="3" id="KW-1185">Reference proteome</keyword>
<dbReference type="PANTHER" id="PTHR36180:SF2">
    <property type="entry name" value="BRO FAMILY PROTEIN"/>
    <property type="match status" value="1"/>
</dbReference>